<comment type="caution">
    <text evidence="2">The sequence shown here is derived from an EMBL/GenBank/DDBJ whole genome shotgun (WGS) entry which is preliminary data.</text>
</comment>
<accession>A0A7W3P7C8</accession>
<keyword evidence="3" id="KW-1185">Reference proteome</keyword>
<protein>
    <submittedName>
        <fullName evidence="2">Uncharacterized protein (TIGR02453 family)</fullName>
    </submittedName>
</protein>
<proteinExistence type="predicted"/>
<sequence>MNRTDGFGPDARRFLAELAEHNSREFFTAQRERFDRELVEPMAALIDSLPERHQPFRVVRMNRAVRFAPDKRPYKTQYAAIHSAGGAHLYLQVDAEGFLAGSGNYQFSAAQLDRYRAAVADDGPGAQLAEIIGRLRRKRSLVIGAGGESPLRTTPRGYPGDHPRIDLLRLRGLVVSAEVDGDGLGRRAALRRCAVQVFEAAAPLADWLTRHVGGADDHERGGDRGYRSRSRVVSGRSSGRGTRS</sequence>
<feature type="compositionally biased region" description="Basic and acidic residues" evidence="1">
    <location>
        <begin position="213"/>
        <end position="226"/>
    </location>
</feature>
<evidence type="ECO:0000313" key="3">
    <source>
        <dbReference type="Proteomes" id="UP000523079"/>
    </source>
</evidence>
<dbReference type="PANTHER" id="PTHR36452">
    <property type="entry name" value="CHROMOSOME 12, WHOLE GENOME SHOTGUN SEQUENCE"/>
    <property type="match status" value="1"/>
</dbReference>
<dbReference type="InterPro" id="IPR012808">
    <property type="entry name" value="CHP02453"/>
</dbReference>
<dbReference type="NCBIfam" id="TIGR02453">
    <property type="entry name" value="TIGR02453 family protein"/>
    <property type="match status" value="1"/>
</dbReference>
<feature type="region of interest" description="Disordered" evidence="1">
    <location>
        <begin position="212"/>
        <end position="244"/>
    </location>
</feature>
<dbReference type="RefSeq" id="WP_182561452.1">
    <property type="nucleotide sequence ID" value="NZ_JACGWT010000006.1"/>
</dbReference>
<name>A0A7W3P7C8_9ACTN</name>
<dbReference type="AlphaFoldDB" id="A0A7W3P7C8"/>
<dbReference type="PANTHER" id="PTHR36452:SF1">
    <property type="entry name" value="DUF2461 DOMAIN-CONTAINING PROTEIN"/>
    <property type="match status" value="1"/>
</dbReference>
<dbReference type="EMBL" id="JACGWT010000006">
    <property type="protein sequence ID" value="MBA8795837.1"/>
    <property type="molecule type" value="Genomic_DNA"/>
</dbReference>
<evidence type="ECO:0000256" key="1">
    <source>
        <dbReference type="SAM" id="MobiDB-lite"/>
    </source>
</evidence>
<dbReference type="Proteomes" id="UP000523079">
    <property type="component" value="Unassembled WGS sequence"/>
</dbReference>
<evidence type="ECO:0000313" key="2">
    <source>
        <dbReference type="EMBL" id="MBA8795837.1"/>
    </source>
</evidence>
<dbReference type="InterPro" id="IPR015996">
    <property type="entry name" value="UCP028451"/>
</dbReference>
<feature type="compositionally biased region" description="Low complexity" evidence="1">
    <location>
        <begin position="231"/>
        <end position="244"/>
    </location>
</feature>
<dbReference type="Pfam" id="PF09365">
    <property type="entry name" value="DUF2461"/>
    <property type="match status" value="1"/>
</dbReference>
<organism evidence="2 3">
    <name type="scientific">Microlunatus kandeliicorticis</name>
    <dbReference type="NCBI Taxonomy" id="1759536"/>
    <lineage>
        <taxon>Bacteria</taxon>
        <taxon>Bacillati</taxon>
        <taxon>Actinomycetota</taxon>
        <taxon>Actinomycetes</taxon>
        <taxon>Propionibacteriales</taxon>
        <taxon>Propionibacteriaceae</taxon>
        <taxon>Microlunatus</taxon>
    </lineage>
</organism>
<dbReference type="PIRSF" id="PIRSF028451">
    <property type="entry name" value="UCP028451"/>
    <property type="match status" value="1"/>
</dbReference>
<reference evidence="2 3" key="1">
    <citation type="submission" date="2020-07" db="EMBL/GenBank/DDBJ databases">
        <title>Sequencing the genomes of 1000 actinobacteria strains.</title>
        <authorList>
            <person name="Klenk H.-P."/>
        </authorList>
    </citation>
    <scope>NUCLEOTIDE SEQUENCE [LARGE SCALE GENOMIC DNA]</scope>
    <source>
        <strain evidence="2 3">DSM 100723</strain>
    </source>
</reference>
<gene>
    <name evidence="2" type="ORF">FHX74_003478</name>
</gene>